<dbReference type="EMBL" id="MU277244">
    <property type="protein sequence ID" value="KAI0057665.1"/>
    <property type="molecule type" value="Genomic_DNA"/>
</dbReference>
<gene>
    <name evidence="1" type="ORF">BV25DRAFT_1970691</name>
</gene>
<reference evidence="1" key="1">
    <citation type="submission" date="2021-03" db="EMBL/GenBank/DDBJ databases">
        <authorList>
            <consortium name="DOE Joint Genome Institute"/>
            <person name="Ahrendt S."/>
            <person name="Looney B.P."/>
            <person name="Miyauchi S."/>
            <person name="Morin E."/>
            <person name="Drula E."/>
            <person name="Courty P.E."/>
            <person name="Chicoki N."/>
            <person name="Fauchery L."/>
            <person name="Kohler A."/>
            <person name="Kuo A."/>
            <person name="Labutti K."/>
            <person name="Pangilinan J."/>
            <person name="Lipzen A."/>
            <person name="Riley R."/>
            <person name="Andreopoulos W."/>
            <person name="He G."/>
            <person name="Johnson J."/>
            <person name="Barry K.W."/>
            <person name="Grigoriev I.V."/>
            <person name="Nagy L."/>
            <person name="Hibbett D."/>
            <person name="Henrissat B."/>
            <person name="Matheny P.B."/>
            <person name="Labbe J."/>
            <person name="Martin F."/>
        </authorList>
    </citation>
    <scope>NUCLEOTIDE SEQUENCE</scope>
    <source>
        <strain evidence="1">HHB10654</strain>
    </source>
</reference>
<keyword evidence="2" id="KW-1185">Reference proteome</keyword>
<proteinExistence type="predicted"/>
<evidence type="ECO:0000313" key="1">
    <source>
        <dbReference type="EMBL" id="KAI0057665.1"/>
    </source>
</evidence>
<dbReference type="Proteomes" id="UP000814140">
    <property type="component" value="Unassembled WGS sequence"/>
</dbReference>
<comment type="caution">
    <text evidence="1">The sequence shown here is derived from an EMBL/GenBank/DDBJ whole genome shotgun (WGS) entry which is preliminary data.</text>
</comment>
<sequence>MDVDTGALLSSALQIREAIECASEFKAIGHCATKIRVGRKERYDLHGINIKDMPPTENETLVEELGQLYRNAPVHATGKFAEPFRLTITRRGCEHDDNIQPSRGKTSGEKDTQKIGASGSGASADEFFSKDSNEERRLKRLFENVSVSGYGDVRTQETKINLSVRNAREIPASEFTVAPALLDTIRTTWAAHFWPAAVRVVPYKIHLYGPGGGFKAHRDTPEAGLVGTFLVGLGDSTQAQNLEVAVQGKRDNAAFSACVGRWVAFYPDVPHRVVELEKGYRAVLAFKMFRADDDVDTAACDAGALQRVRAVTDRLSAPVGLFLEHKYCMGTQKLSGFDAVVYEALARRPGVAVHLLPVVTKWHAVIKTDDDVEMGYYGSDCDEDEIPEGSFEAPVYPLTAAHVQAVATGNMEEIFEYTDMADPVACEEGLAWLKSLTSDVQFLATDLESTTVTWSSDQEDLDYTGNESRPYSEDSVYLSYALVIVEKA</sequence>
<organism evidence="1 2">
    <name type="scientific">Artomyces pyxidatus</name>
    <dbReference type="NCBI Taxonomy" id="48021"/>
    <lineage>
        <taxon>Eukaryota</taxon>
        <taxon>Fungi</taxon>
        <taxon>Dikarya</taxon>
        <taxon>Basidiomycota</taxon>
        <taxon>Agaricomycotina</taxon>
        <taxon>Agaricomycetes</taxon>
        <taxon>Russulales</taxon>
        <taxon>Auriscalpiaceae</taxon>
        <taxon>Artomyces</taxon>
    </lineage>
</organism>
<name>A0ACB8SMM9_9AGAM</name>
<accession>A0ACB8SMM9</accession>
<evidence type="ECO:0000313" key="2">
    <source>
        <dbReference type="Proteomes" id="UP000814140"/>
    </source>
</evidence>
<protein>
    <submittedName>
        <fullName evidence="1">Uncharacterized protein</fullName>
    </submittedName>
</protein>
<reference evidence="1" key="2">
    <citation type="journal article" date="2022" name="New Phytol.">
        <title>Evolutionary transition to the ectomycorrhizal habit in the genomes of a hyperdiverse lineage of mushroom-forming fungi.</title>
        <authorList>
            <person name="Looney B."/>
            <person name="Miyauchi S."/>
            <person name="Morin E."/>
            <person name="Drula E."/>
            <person name="Courty P.E."/>
            <person name="Kohler A."/>
            <person name="Kuo A."/>
            <person name="LaButti K."/>
            <person name="Pangilinan J."/>
            <person name="Lipzen A."/>
            <person name="Riley R."/>
            <person name="Andreopoulos W."/>
            <person name="He G."/>
            <person name="Johnson J."/>
            <person name="Nolan M."/>
            <person name="Tritt A."/>
            <person name="Barry K.W."/>
            <person name="Grigoriev I.V."/>
            <person name="Nagy L.G."/>
            <person name="Hibbett D."/>
            <person name="Henrissat B."/>
            <person name="Matheny P.B."/>
            <person name="Labbe J."/>
            <person name="Martin F.M."/>
        </authorList>
    </citation>
    <scope>NUCLEOTIDE SEQUENCE</scope>
    <source>
        <strain evidence="1">HHB10654</strain>
    </source>
</reference>